<comment type="similarity">
    <text evidence="2">Belongs to the glycosyl hydrolase 51 family.</text>
</comment>
<evidence type="ECO:0000256" key="7">
    <source>
        <dbReference type="SAM" id="SignalP"/>
    </source>
</evidence>
<dbReference type="InterPro" id="IPR055235">
    <property type="entry name" value="ASD1_cat"/>
</dbReference>
<evidence type="ECO:0000256" key="1">
    <source>
        <dbReference type="ARBA" id="ARBA00001462"/>
    </source>
</evidence>
<name>A0A5S5DR60_9SPHI</name>
<dbReference type="SMART" id="SM00813">
    <property type="entry name" value="Alpha-L-AF_C"/>
    <property type="match status" value="1"/>
</dbReference>
<dbReference type="InterPro" id="IPR013780">
    <property type="entry name" value="Glyco_hydro_b"/>
</dbReference>
<keyword evidence="4 7" id="KW-0732">Signal</keyword>
<evidence type="ECO:0000256" key="3">
    <source>
        <dbReference type="ARBA" id="ARBA00012670"/>
    </source>
</evidence>
<dbReference type="EC" id="3.2.1.55" evidence="3"/>
<dbReference type="Gene3D" id="2.60.40.1180">
    <property type="entry name" value="Golgi alpha-mannosidase II"/>
    <property type="match status" value="1"/>
</dbReference>
<keyword evidence="6" id="KW-0325">Glycoprotein</keyword>
<dbReference type="GO" id="GO:0046373">
    <property type="term" value="P:L-arabinose metabolic process"/>
    <property type="evidence" value="ECO:0007669"/>
    <property type="project" value="InterPro"/>
</dbReference>
<evidence type="ECO:0000313" key="10">
    <source>
        <dbReference type="Proteomes" id="UP000325105"/>
    </source>
</evidence>
<keyword evidence="5" id="KW-0378">Hydrolase</keyword>
<dbReference type="PANTHER" id="PTHR31776">
    <property type="entry name" value="ALPHA-L-ARABINOFURANOSIDASE 1"/>
    <property type="match status" value="1"/>
</dbReference>
<comment type="caution">
    <text evidence="9">The sequence shown here is derived from an EMBL/GenBank/DDBJ whole genome shotgun (WGS) entry which is preliminary data.</text>
</comment>
<proteinExistence type="inferred from homology"/>
<evidence type="ECO:0000313" key="9">
    <source>
        <dbReference type="EMBL" id="TYP98433.1"/>
    </source>
</evidence>
<dbReference type="Pfam" id="PF22848">
    <property type="entry name" value="ASD1_dom"/>
    <property type="match status" value="1"/>
</dbReference>
<evidence type="ECO:0000256" key="6">
    <source>
        <dbReference type="ARBA" id="ARBA00023180"/>
    </source>
</evidence>
<organism evidence="9 10">
    <name type="scientific">Sphingobacterium allocomposti</name>
    <dbReference type="NCBI Taxonomy" id="415956"/>
    <lineage>
        <taxon>Bacteria</taxon>
        <taxon>Pseudomonadati</taxon>
        <taxon>Bacteroidota</taxon>
        <taxon>Sphingobacteriia</taxon>
        <taxon>Sphingobacteriales</taxon>
        <taxon>Sphingobacteriaceae</taxon>
        <taxon>Sphingobacterium</taxon>
    </lineage>
</organism>
<keyword evidence="10" id="KW-1185">Reference proteome</keyword>
<feature type="signal peptide" evidence="7">
    <location>
        <begin position="1"/>
        <end position="20"/>
    </location>
</feature>
<dbReference type="AlphaFoldDB" id="A0A5S5DR60"/>
<dbReference type="SUPFAM" id="SSF51445">
    <property type="entry name" value="(Trans)glycosidases"/>
    <property type="match status" value="1"/>
</dbReference>
<dbReference type="EMBL" id="VNHX01000001">
    <property type="protein sequence ID" value="TYP98433.1"/>
    <property type="molecule type" value="Genomic_DNA"/>
</dbReference>
<evidence type="ECO:0000259" key="8">
    <source>
        <dbReference type="SMART" id="SM00813"/>
    </source>
</evidence>
<dbReference type="PANTHER" id="PTHR31776:SF0">
    <property type="entry name" value="ALPHA-L-ARABINOFURANOSIDASE 1"/>
    <property type="match status" value="1"/>
</dbReference>
<protein>
    <recommendedName>
        <fullName evidence="3">non-reducing end alpha-L-arabinofuranosidase</fullName>
        <ecNumber evidence="3">3.2.1.55</ecNumber>
    </recommendedName>
</protein>
<evidence type="ECO:0000256" key="2">
    <source>
        <dbReference type="ARBA" id="ARBA00007186"/>
    </source>
</evidence>
<dbReference type="InterPro" id="IPR010720">
    <property type="entry name" value="Alpha-L-AF_C"/>
</dbReference>
<reference evidence="9 10" key="1">
    <citation type="submission" date="2019-07" db="EMBL/GenBank/DDBJ databases">
        <title>Genomic Encyclopedia of Archaeal and Bacterial Type Strains, Phase II (KMG-II): from individual species to whole genera.</title>
        <authorList>
            <person name="Goeker M."/>
        </authorList>
    </citation>
    <scope>NUCLEOTIDE SEQUENCE [LARGE SCALE GENOMIC DNA]</scope>
    <source>
        <strain evidence="9 10">DSM 18850</strain>
    </source>
</reference>
<feature type="domain" description="Alpha-L-arabinofuranosidase C-terminal" evidence="8">
    <location>
        <begin position="457"/>
        <end position="644"/>
    </location>
</feature>
<feature type="chain" id="PRO_5024383197" description="non-reducing end alpha-L-arabinofuranosidase" evidence="7">
    <location>
        <begin position="21"/>
        <end position="652"/>
    </location>
</feature>
<gene>
    <name evidence="9" type="ORF">BC792_10187</name>
</gene>
<comment type="catalytic activity">
    <reaction evidence="1">
        <text>Hydrolysis of terminal non-reducing alpha-L-arabinofuranoside residues in alpha-L-arabinosides.</text>
        <dbReference type="EC" id="3.2.1.55"/>
    </reaction>
</comment>
<dbReference type="InterPro" id="IPR051563">
    <property type="entry name" value="Glycosyl_Hydrolase_51"/>
</dbReference>
<evidence type="ECO:0000256" key="5">
    <source>
        <dbReference type="ARBA" id="ARBA00022801"/>
    </source>
</evidence>
<dbReference type="GO" id="GO:0046556">
    <property type="term" value="F:alpha-L-arabinofuranosidase activity"/>
    <property type="evidence" value="ECO:0007669"/>
    <property type="project" value="UniProtKB-EC"/>
</dbReference>
<sequence>MKGFLSIAALLVASASGLWAQQPVDFQVAFDKPAGKISPHMWGIFFEDINMGADGGIYAELVKNRSFEFDEPWMGWKRLTKAPEGTLLIVNDSKRKGNARSLRVHNPDGLKLGLQNEGFRGMGIRKGETYEFSLLYNPLEAGLRIHVELLNEEDKVIGSATMALSEAEGWQSAKAELVASETSAKGKLNVWIEGKGTSSFDMISLFPKETWKNRPKGLRKDMVQLLADMKPGFLRFPGGCIVEGRDLATRFQWKKTVGPIEQRELIINRWNTEFKHRLTPDYFQTFGLGFYEYFQLAEDIGAEPVPILNCGMACQFNTGEVAPMDELEPYIQDALDLIAFANGSTATTWGKLRAEMGHPEPFHLKMLGVGNENWGPQYIERLEAFKKVLKEKHPEIDIIASSGTDPEGERFAYLDGELRSMGIDIIDEHYYRPPAWFLSSAARYDDYDRSGPKVFAGEYASHTTRPNGPGRSTWEAALSEAAFLTGLERNADVVTMASYAPLFGHVDGWQWSPDLIWVDNLNVYGTPSYHVQKLYSRNKGTDIIPIQRNGRPVTGQDSLYASAVYDEGQKQLIIKFVNYNSEPVQANFNVLAKRKWKGEATKITLANADLQVSNSLEEPLKIQPVEQQVNYKGKSVVETFAPYSFTVIKLTL</sequence>
<dbReference type="Pfam" id="PF06964">
    <property type="entry name" value="Alpha-L-AF_C"/>
    <property type="match status" value="1"/>
</dbReference>
<dbReference type="Proteomes" id="UP000325105">
    <property type="component" value="Unassembled WGS sequence"/>
</dbReference>
<evidence type="ECO:0000256" key="4">
    <source>
        <dbReference type="ARBA" id="ARBA00022729"/>
    </source>
</evidence>
<dbReference type="SUPFAM" id="SSF51011">
    <property type="entry name" value="Glycosyl hydrolase domain"/>
    <property type="match status" value="1"/>
</dbReference>
<accession>A0A5S5DR60</accession>
<dbReference type="Gene3D" id="3.20.20.80">
    <property type="entry name" value="Glycosidases"/>
    <property type="match status" value="1"/>
</dbReference>
<dbReference type="InterPro" id="IPR017853">
    <property type="entry name" value="GH"/>
</dbReference>